<organism evidence="1 2">
    <name type="scientific">Trinickia fusca</name>
    <dbReference type="NCBI Taxonomy" id="2419777"/>
    <lineage>
        <taxon>Bacteria</taxon>
        <taxon>Pseudomonadati</taxon>
        <taxon>Pseudomonadota</taxon>
        <taxon>Betaproteobacteria</taxon>
        <taxon>Burkholderiales</taxon>
        <taxon>Burkholderiaceae</taxon>
        <taxon>Trinickia</taxon>
    </lineage>
</organism>
<dbReference type="SUPFAM" id="SSF82771">
    <property type="entry name" value="GIY-YIG endonuclease"/>
    <property type="match status" value="1"/>
</dbReference>
<dbReference type="Proteomes" id="UP000280434">
    <property type="component" value="Unassembled WGS sequence"/>
</dbReference>
<reference evidence="1 2" key="1">
    <citation type="submission" date="2018-10" db="EMBL/GenBank/DDBJ databases">
        <title>Paraburkholderia sp. 7MK8-2, isolated from soil.</title>
        <authorList>
            <person name="Gao Z.-H."/>
            <person name="Qiu L.-H."/>
        </authorList>
    </citation>
    <scope>NUCLEOTIDE SEQUENCE [LARGE SCALE GENOMIC DNA]</scope>
    <source>
        <strain evidence="1 2">7MK8-2</strain>
    </source>
</reference>
<accession>A0A494XI41</accession>
<dbReference type="CDD" id="cd00719">
    <property type="entry name" value="GIY-YIG_SF"/>
    <property type="match status" value="1"/>
</dbReference>
<dbReference type="OrthoDB" id="9154763at2"/>
<keyword evidence="2" id="KW-1185">Reference proteome</keyword>
<evidence type="ECO:0000313" key="1">
    <source>
        <dbReference type="EMBL" id="RKP48286.1"/>
    </source>
</evidence>
<protein>
    <submittedName>
        <fullName evidence="1">GIY-YIG nuclease family protein</fullName>
    </submittedName>
</protein>
<dbReference type="Gene3D" id="3.40.1440.10">
    <property type="entry name" value="GIY-YIG endonuclease"/>
    <property type="match status" value="1"/>
</dbReference>
<evidence type="ECO:0000313" key="2">
    <source>
        <dbReference type="Proteomes" id="UP000280434"/>
    </source>
</evidence>
<proteinExistence type="predicted"/>
<comment type="caution">
    <text evidence="1">The sequence shown here is derived from an EMBL/GenBank/DDBJ whole genome shotgun (WGS) entry which is preliminary data.</text>
</comment>
<dbReference type="EMBL" id="RBZV01000004">
    <property type="protein sequence ID" value="RKP48286.1"/>
    <property type="molecule type" value="Genomic_DNA"/>
</dbReference>
<name>A0A494XI41_9BURK</name>
<dbReference type="InterPro" id="IPR035901">
    <property type="entry name" value="GIY-YIG_endonuc_sf"/>
</dbReference>
<dbReference type="AlphaFoldDB" id="A0A494XI41"/>
<gene>
    <name evidence="1" type="ORF">D7S89_13260</name>
</gene>
<sequence length="154" mass="17335">MMKIKIHWTTALTLRADPQLIYSPSVLESVDDVPGVYVFARKYGSRVTPLYVGKALNLKGRIKQQLNNLRLMRQIQDWEKNGARVLLLGYLKVHGSQDVGTALDVIERALIEHGLAEGHPLVNVQGTRTPFHTLSFTGNRMSEQVAPRQMFVKA</sequence>